<organism evidence="1 2">
    <name type="scientific">Emydomyces testavorans</name>
    <dbReference type="NCBI Taxonomy" id="2070801"/>
    <lineage>
        <taxon>Eukaryota</taxon>
        <taxon>Fungi</taxon>
        <taxon>Dikarya</taxon>
        <taxon>Ascomycota</taxon>
        <taxon>Pezizomycotina</taxon>
        <taxon>Eurotiomycetes</taxon>
        <taxon>Eurotiomycetidae</taxon>
        <taxon>Onygenales</taxon>
        <taxon>Nannizziopsiaceae</taxon>
        <taxon>Emydomyces</taxon>
    </lineage>
</organism>
<keyword evidence="2" id="KW-1185">Reference proteome</keyword>
<dbReference type="EMBL" id="CP120627">
    <property type="protein sequence ID" value="WEW56791.1"/>
    <property type="molecule type" value="Genomic_DNA"/>
</dbReference>
<gene>
    <name evidence="1" type="ORF">PRK78_002245</name>
</gene>
<dbReference type="AlphaFoldDB" id="A0AAF0DDS6"/>
<evidence type="ECO:0000313" key="1">
    <source>
        <dbReference type="EMBL" id="WEW56791.1"/>
    </source>
</evidence>
<name>A0AAF0DDS6_9EURO</name>
<reference evidence="1" key="1">
    <citation type="submission" date="2023-03" db="EMBL/GenBank/DDBJ databases">
        <title>Emydomyces testavorans Genome Sequence.</title>
        <authorList>
            <person name="Hoyer L."/>
        </authorList>
    </citation>
    <scope>NUCLEOTIDE SEQUENCE</scope>
    <source>
        <strain evidence="1">16-2883</strain>
    </source>
</reference>
<proteinExistence type="predicted"/>
<dbReference type="Proteomes" id="UP001219355">
    <property type="component" value="Chromosome 1"/>
</dbReference>
<protein>
    <submittedName>
        <fullName evidence="1">Uncharacterized protein</fullName>
    </submittedName>
</protein>
<sequence length="573" mass="65236">MPRLTLLTKSVWFHRPCYKILKASFKPSAKPTDEVLLNFAEATNPLYEPEDTAESDTASVWEGLFSCYTKYILETTFRQELFKKLPSELQAIILDFIGPCWYLILLGETRRLIAQLRNGSENEFEQPNSGQEIYISRTDYQGHSYISRINHIPLGSGLRRIRLPARTKKIVLSIDRIGVRGVQFLDRDSDPLPDGSPWYQVLEVSDHHAEAHVSCDGLFVRCIWLVPESPFRKRRIWSSPNPPKFQPRNVHHTRNSCRLHYVKLGAEVQGLVVCCFDAKILGIYGFSGMSKAFKTFTSLMNRRPICRQKYWFFFPINPGEFIEAAWIRKLKSIRGTCYNPILVVSPKSPLLSLHNSPIEIRTTLGRTITFGPHSPAHMQHLYKFRSLVKDGDGVVSGIFHDGLDPKAWCVSEVGVTCEHQGRTSVLDSGPTFDHYSAPPTSLREGSPETSWYMTKASLEGLLRVRVCRDKRESHHPCCGLLLYYQDRRIESLGQIRWDQGLSHELLAPIHIEISNFDGKNYVKDIYGATADGGLKLGIGGLQLPERGTIVWWFGRLGDRIDIYNGTACLMSLY</sequence>
<accession>A0AAF0DDS6</accession>
<evidence type="ECO:0000313" key="2">
    <source>
        <dbReference type="Proteomes" id="UP001219355"/>
    </source>
</evidence>